<sequence>MKLVFIFYIALIALSCVVSTFSKLCIERCECDLYDYKCPKQYYHHYYCPKRVRAKGGLLHKLCEKLCKRTHDKYC</sequence>
<dbReference type="EMBL" id="JARPUR010000003">
    <property type="protein sequence ID" value="KAK4879738.1"/>
    <property type="molecule type" value="Genomic_DNA"/>
</dbReference>
<name>A0AAN7QIN1_9COLE</name>
<comment type="caution">
    <text evidence="2">The sequence shown here is derived from an EMBL/GenBank/DDBJ whole genome shotgun (WGS) entry which is preliminary data.</text>
</comment>
<evidence type="ECO:0000256" key="1">
    <source>
        <dbReference type="SAM" id="SignalP"/>
    </source>
</evidence>
<dbReference type="PROSITE" id="PS51257">
    <property type="entry name" value="PROKAR_LIPOPROTEIN"/>
    <property type="match status" value="1"/>
</dbReference>
<dbReference type="Proteomes" id="UP001353858">
    <property type="component" value="Unassembled WGS sequence"/>
</dbReference>
<feature type="chain" id="PRO_5042854152" evidence="1">
    <location>
        <begin position="23"/>
        <end position="75"/>
    </location>
</feature>
<evidence type="ECO:0000313" key="3">
    <source>
        <dbReference type="Proteomes" id="UP001353858"/>
    </source>
</evidence>
<dbReference type="AlphaFoldDB" id="A0AAN7QIN1"/>
<feature type="signal peptide" evidence="1">
    <location>
        <begin position="1"/>
        <end position="22"/>
    </location>
</feature>
<evidence type="ECO:0000313" key="2">
    <source>
        <dbReference type="EMBL" id="KAK4879738.1"/>
    </source>
</evidence>
<protein>
    <submittedName>
        <fullName evidence="2">Uncharacterized protein</fullName>
    </submittedName>
</protein>
<keyword evidence="3" id="KW-1185">Reference proteome</keyword>
<organism evidence="2 3">
    <name type="scientific">Aquatica leii</name>
    <dbReference type="NCBI Taxonomy" id="1421715"/>
    <lineage>
        <taxon>Eukaryota</taxon>
        <taxon>Metazoa</taxon>
        <taxon>Ecdysozoa</taxon>
        <taxon>Arthropoda</taxon>
        <taxon>Hexapoda</taxon>
        <taxon>Insecta</taxon>
        <taxon>Pterygota</taxon>
        <taxon>Neoptera</taxon>
        <taxon>Endopterygota</taxon>
        <taxon>Coleoptera</taxon>
        <taxon>Polyphaga</taxon>
        <taxon>Elateriformia</taxon>
        <taxon>Elateroidea</taxon>
        <taxon>Lampyridae</taxon>
        <taxon>Luciolinae</taxon>
        <taxon>Aquatica</taxon>
    </lineage>
</organism>
<keyword evidence="1" id="KW-0732">Signal</keyword>
<reference evidence="3" key="1">
    <citation type="submission" date="2023-01" db="EMBL/GenBank/DDBJ databases">
        <title>Key to firefly adult light organ development and bioluminescence: homeobox transcription factors regulate luciferase expression and transportation to peroxisome.</title>
        <authorList>
            <person name="Fu X."/>
        </authorList>
    </citation>
    <scope>NUCLEOTIDE SEQUENCE [LARGE SCALE GENOMIC DNA]</scope>
</reference>
<proteinExistence type="predicted"/>
<gene>
    <name evidence="2" type="ORF">RN001_007884</name>
</gene>
<accession>A0AAN7QIN1</accession>